<dbReference type="PANTHER" id="PTHR48055">
    <property type="entry name" value="LEUCINE-RICH REPEAT RECEPTOR PROTEIN KINASE EMS1"/>
    <property type="match status" value="1"/>
</dbReference>
<dbReference type="AlphaFoldDB" id="A0A8X8W6G4"/>
<evidence type="ECO:0000256" key="13">
    <source>
        <dbReference type="ARBA" id="ARBA00022840"/>
    </source>
</evidence>
<dbReference type="InterPro" id="IPR011009">
    <property type="entry name" value="Kinase-like_dom_sf"/>
</dbReference>
<dbReference type="PROSITE" id="PS00108">
    <property type="entry name" value="PROTEIN_KINASE_ST"/>
    <property type="match status" value="1"/>
</dbReference>
<comment type="catalytic activity">
    <reaction evidence="18">
        <text>L-threonyl-[protein] + ATP = O-phospho-L-threonyl-[protein] + ADP + H(+)</text>
        <dbReference type="Rhea" id="RHEA:46608"/>
        <dbReference type="Rhea" id="RHEA-COMP:11060"/>
        <dbReference type="Rhea" id="RHEA-COMP:11605"/>
        <dbReference type="ChEBI" id="CHEBI:15378"/>
        <dbReference type="ChEBI" id="CHEBI:30013"/>
        <dbReference type="ChEBI" id="CHEBI:30616"/>
        <dbReference type="ChEBI" id="CHEBI:61977"/>
        <dbReference type="ChEBI" id="CHEBI:456216"/>
        <dbReference type="EC" id="2.7.11.1"/>
    </reaction>
</comment>
<keyword evidence="13" id="KW-0067">ATP-binding</keyword>
<feature type="domain" description="Protein kinase" evidence="20">
    <location>
        <begin position="104"/>
        <end position="400"/>
    </location>
</feature>
<comment type="subcellular location">
    <subcellularLocation>
        <location evidence="1">Cell membrane</location>
        <topology evidence="1">Single-pass membrane protein</topology>
    </subcellularLocation>
</comment>
<dbReference type="SMART" id="SM00220">
    <property type="entry name" value="S_TKc"/>
    <property type="match status" value="1"/>
</dbReference>
<evidence type="ECO:0000313" key="22">
    <source>
        <dbReference type="Proteomes" id="UP000298416"/>
    </source>
</evidence>
<evidence type="ECO:0000256" key="8">
    <source>
        <dbReference type="ARBA" id="ARBA00022692"/>
    </source>
</evidence>
<comment type="catalytic activity">
    <reaction evidence="19">
        <text>L-seryl-[protein] + ATP = O-phospho-L-seryl-[protein] + ADP + H(+)</text>
        <dbReference type="Rhea" id="RHEA:17989"/>
        <dbReference type="Rhea" id="RHEA-COMP:9863"/>
        <dbReference type="Rhea" id="RHEA-COMP:11604"/>
        <dbReference type="ChEBI" id="CHEBI:15378"/>
        <dbReference type="ChEBI" id="CHEBI:29999"/>
        <dbReference type="ChEBI" id="CHEBI:30616"/>
        <dbReference type="ChEBI" id="CHEBI:83421"/>
        <dbReference type="ChEBI" id="CHEBI:456216"/>
        <dbReference type="EC" id="2.7.11.1"/>
    </reaction>
</comment>
<dbReference type="InterPro" id="IPR000719">
    <property type="entry name" value="Prot_kinase_dom"/>
</dbReference>
<evidence type="ECO:0000256" key="14">
    <source>
        <dbReference type="ARBA" id="ARBA00022989"/>
    </source>
</evidence>
<dbReference type="Pfam" id="PF07714">
    <property type="entry name" value="PK_Tyr_Ser-Thr"/>
    <property type="match status" value="1"/>
</dbReference>
<dbReference type="GO" id="GO:0005886">
    <property type="term" value="C:plasma membrane"/>
    <property type="evidence" value="ECO:0007669"/>
    <property type="project" value="UniProtKB-SubCell"/>
</dbReference>
<evidence type="ECO:0000256" key="9">
    <source>
        <dbReference type="ARBA" id="ARBA00022729"/>
    </source>
</evidence>
<dbReference type="FunFam" id="1.10.510.10:FF:000358">
    <property type="entry name" value="Putative leucine-rich repeat receptor-like serine/threonine-protein kinase"/>
    <property type="match status" value="1"/>
</dbReference>
<keyword evidence="6" id="KW-0433">Leucine-rich repeat</keyword>
<proteinExistence type="predicted"/>
<keyword evidence="17" id="KW-0325">Glycoprotein</keyword>
<evidence type="ECO:0000256" key="12">
    <source>
        <dbReference type="ARBA" id="ARBA00022777"/>
    </source>
</evidence>
<evidence type="ECO:0000256" key="4">
    <source>
        <dbReference type="ARBA" id="ARBA00022527"/>
    </source>
</evidence>
<evidence type="ECO:0000256" key="10">
    <source>
        <dbReference type="ARBA" id="ARBA00022737"/>
    </source>
</evidence>
<keyword evidence="10" id="KW-0677">Repeat</keyword>
<keyword evidence="5" id="KW-0597">Phosphoprotein</keyword>
<evidence type="ECO:0000313" key="21">
    <source>
        <dbReference type="EMBL" id="KAG6388821.1"/>
    </source>
</evidence>
<keyword evidence="12" id="KW-0418">Kinase</keyword>
<dbReference type="InterPro" id="IPR001245">
    <property type="entry name" value="Ser-Thr/Tyr_kinase_cat_dom"/>
</dbReference>
<keyword evidence="14" id="KW-1133">Transmembrane helix</keyword>
<evidence type="ECO:0000256" key="2">
    <source>
        <dbReference type="ARBA" id="ARBA00012513"/>
    </source>
</evidence>
<keyword evidence="22" id="KW-1185">Reference proteome</keyword>
<organism evidence="21">
    <name type="scientific">Salvia splendens</name>
    <name type="common">Scarlet sage</name>
    <dbReference type="NCBI Taxonomy" id="180675"/>
    <lineage>
        <taxon>Eukaryota</taxon>
        <taxon>Viridiplantae</taxon>
        <taxon>Streptophyta</taxon>
        <taxon>Embryophyta</taxon>
        <taxon>Tracheophyta</taxon>
        <taxon>Spermatophyta</taxon>
        <taxon>Magnoliopsida</taxon>
        <taxon>eudicotyledons</taxon>
        <taxon>Gunneridae</taxon>
        <taxon>Pentapetalae</taxon>
        <taxon>asterids</taxon>
        <taxon>lamiids</taxon>
        <taxon>Lamiales</taxon>
        <taxon>Lamiaceae</taxon>
        <taxon>Nepetoideae</taxon>
        <taxon>Mentheae</taxon>
        <taxon>Salviinae</taxon>
        <taxon>Salvia</taxon>
        <taxon>Salvia subgen. Calosphace</taxon>
        <taxon>core Calosphace</taxon>
    </lineage>
</organism>
<protein>
    <recommendedName>
        <fullName evidence="2">non-specific serine/threonine protein kinase</fullName>
        <ecNumber evidence="2">2.7.11.1</ecNumber>
    </recommendedName>
</protein>
<dbReference type="SUPFAM" id="SSF56112">
    <property type="entry name" value="Protein kinase-like (PK-like)"/>
    <property type="match status" value="2"/>
</dbReference>
<name>A0A8X8W6G4_SALSN</name>
<dbReference type="GO" id="GO:0005524">
    <property type="term" value="F:ATP binding"/>
    <property type="evidence" value="ECO:0007669"/>
    <property type="project" value="UniProtKB-KW"/>
</dbReference>
<reference evidence="21" key="2">
    <citation type="submission" date="2020-08" db="EMBL/GenBank/DDBJ databases">
        <title>Plant Genome Project.</title>
        <authorList>
            <person name="Zhang R.-G."/>
        </authorList>
    </citation>
    <scope>NUCLEOTIDE SEQUENCE</scope>
    <source>
        <strain evidence="21">Huo1</strain>
        <tissue evidence="21">Leaf</tissue>
    </source>
</reference>
<keyword evidence="4" id="KW-0723">Serine/threonine-protein kinase</keyword>
<evidence type="ECO:0000256" key="18">
    <source>
        <dbReference type="ARBA" id="ARBA00047899"/>
    </source>
</evidence>
<dbReference type="PANTHER" id="PTHR48055:SF57">
    <property type="entry name" value="PROTEIN KINASE DOMAIN-CONTAINING PROTEIN"/>
    <property type="match status" value="1"/>
</dbReference>
<evidence type="ECO:0000256" key="5">
    <source>
        <dbReference type="ARBA" id="ARBA00022553"/>
    </source>
</evidence>
<comment type="caution">
    <text evidence="21">The sequence shown here is derived from an EMBL/GenBank/DDBJ whole genome shotgun (WGS) entry which is preliminary data.</text>
</comment>
<keyword evidence="8" id="KW-0812">Transmembrane</keyword>
<evidence type="ECO:0000256" key="17">
    <source>
        <dbReference type="ARBA" id="ARBA00023180"/>
    </source>
</evidence>
<evidence type="ECO:0000256" key="19">
    <source>
        <dbReference type="ARBA" id="ARBA00048679"/>
    </source>
</evidence>
<dbReference type="GO" id="GO:0004674">
    <property type="term" value="F:protein serine/threonine kinase activity"/>
    <property type="evidence" value="ECO:0007669"/>
    <property type="project" value="UniProtKB-KW"/>
</dbReference>
<reference evidence="21" key="1">
    <citation type="submission" date="2018-01" db="EMBL/GenBank/DDBJ databases">
        <authorList>
            <person name="Mao J.F."/>
        </authorList>
    </citation>
    <scope>NUCLEOTIDE SEQUENCE</scope>
    <source>
        <strain evidence="21">Huo1</strain>
        <tissue evidence="21">Leaf</tissue>
    </source>
</reference>
<dbReference type="EC" id="2.7.11.1" evidence="2"/>
<dbReference type="Gene3D" id="1.10.510.10">
    <property type="entry name" value="Transferase(Phosphotransferase) domain 1"/>
    <property type="match status" value="2"/>
</dbReference>
<accession>A0A8X8W6G4</accession>
<keyword evidence="3" id="KW-1003">Cell membrane</keyword>
<dbReference type="EMBL" id="PNBA02000020">
    <property type="protein sequence ID" value="KAG6388821.1"/>
    <property type="molecule type" value="Genomic_DNA"/>
</dbReference>
<gene>
    <name evidence="21" type="ORF">SASPL_150257</name>
</gene>
<keyword evidence="11" id="KW-0547">Nucleotide-binding</keyword>
<dbReference type="Proteomes" id="UP000298416">
    <property type="component" value="Unassembled WGS sequence"/>
</dbReference>
<dbReference type="Gene3D" id="3.30.200.20">
    <property type="entry name" value="Phosphorylase Kinase, domain 1"/>
    <property type="match status" value="1"/>
</dbReference>
<evidence type="ECO:0000256" key="15">
    <source>
        <dbReference type="ARBA" id="ARBA00023136"/>
    </source>
</evidence>
<dbReference type="PROSITE" id="PS50011">
    <property type="entry name" value="PROTEIN_KINASE_DOM"/>
    <property type="match status" value="1"/>
</dbReference>
<evidence type="ECO:0000256" key="11">
    <source>
        <dbReference type="ARBA" id="ARBA00022741"/>
    </source>
</evidence>
<evidence type="ECO:0000256" key="7">
    <source>
        <dbReference type="ARBA" id="ARBA00022679"/>
    </source>
</evidence>
<dbReference type="InterPro" id="IPR008271">
    <property type="entry name" value="Ser/Thr_kinase_AS"/>
</dbReference>
<evidence type="ECO:0000256" key="1">
    <source>
        <dbReference type="ARBA" id="ARBA00004162"/>
    </source>
</evidence>
<keyword evidence="9" id="KW-0732">Signal</keyword>
<evidence type="ECO:0000259" key="20">
    <source>
        <dbReference type="PROSITE" id="PS50011"/>
    </source>
</evidence>
<dbReference type="InterPro" id="IPR051564">
    <property type="entry name" value="LRR_receptor-like_kinase"/>
</dbReference>
<evidence type="ECO:0000256" key="6">
    <source>
        <dbReference type="ARBA" id="ARBA00022614"/>
    </source>
</evidence>
<keyword evidence="15" id="KW-0472">Membrane</keyword>
<evidence type="ECO:0000256" key="3">
    <source>
        <dbReference type="ARBA" id="ARBA00022475"/>
    </source>
</evidence>
<sequence length="414" mass="46061">MNYVASTQGDAYSYGVLVLEMFINKRPTSDSFEGCLNLQDFVCTALTDRVMEIVDPFLHQGFNVDEKYWECIVSILSIGVRCSKQLPTDRMSMREVVNDLKKIKKVFPVYKNGRFGSVYKATINDDDDEQTDVAVKVLNLNVRGACKSLASECNALRGIRHRNLLKIVSVCDGTDFQGNDFKALVYEFVANGSLENWLHSAKEGMEALPLSAIQRLNIAIDIASAVEYLHCGIESIVIHGDLKPSNILLDQGMVAKVGDFGLAKIVSKCLPSTDGSNSSAIKGTVGYIAPEYGMSYVSSTQGDVYSYTVLVLEMFTNRRPTSDAFDGCLNLQDFVSTGLTNRVMEVVDPFLHQELNVDEKYWDCVVSILSIGVRCSKQLPRDRMSIAEVVNDLKKIRNVLPAHRNDRNVSPHQH</sequence>
<keyword evidence="16" id="KW-0675">Receptor</keyword>
<evidence type="ECO:0000256" key="16">
    <source>
        <dbReference type="ARBA" id="ARBA00023170"/>
    </source>
</evidence>
<keyword evidence="7" id="KW-0808">Transferase</keyword>